<evidence type="ECO:0000313" key="2">
    <source>
        <dbReference type="Proteomes" id="UP000053927"/>
    </source>
</evidence>
<dbReference type="AlphaFoldDB" id="R7RXU7"/>
<dbReference type="EMBL" id="JH687399">
    <property type="protein sequence ID" value="EIM80159.1"/>
    <property type="molecule type" value="Genomic_DNA"/>
</dbReference>
<accession>R7RXU7</accession>
<protein>
    <submittedName>
        <fullName evidence="1">Uncharacterized protein</fullName>
    </submittedName>
</protein>
<dbReference type="GeneID" id="18795838"/>
<dbReference type="Proteomes" id="UP000053927">
    <property type="component" value="Unassembled WGS sequence"/>
</dbReference>
<dbReference type="KEGG" id="shs:STEHIDRAFT_116017"/>
<gene>
    <name evidence="1" type="ORF">STEHIDRAFT_116017</name>
</gene>
<reference evidence="2" key="1">
    <citation type="journal article" date="2012" name="Science">
        <title>The Paleozoic origin of enzymatic lignin decomposition reconstructed from 31 fungal genomes.</title>
        <authorList>
            <person name="Floudas D."/>
            <person name="Binder M."/>
            <person name="Riley R."/>
            <person name="Barry K."/>
            <person name="Blanchette R.A."/>
            <person name="Henrissat B."/>
            <person name="Martinez A.T."/>
            <person name="Otillar R."/>
            <person name="Spatafora J.W."/>
            <person name="Yadav J.S."/>
            <person name="Aerts A."/>
            <person name="Benoit I."/>
            <person name="Boyd A."/>
            <person name="Carlson A."/>
            <person name="Copeland A."/>
            <person name="Coutinho P.M."/>
            <person name="de Vries R.P."/>
            <person name="Ferreira P."/>
            <person name="Findley K."/>
            <person name="Foster B."/>
            <person name="Gaskell J."/>
            <person name="Glotzer D."/>
            <person name="Gorecki P."/>
            <person name="Heitman J."/>
            <person name="Hesse C."/>
            <person name="Hori C."/>
            <person name="Igarashi K."/>
            <person name="Jurgens J.A."/>
            <person name="Kallen N."/>
            <person name="Kersten P."/>
            <person name="Kohler A."/>
            <person name="Kuees U."/>
            <person name="Kumar T.K.A."/>
            <person name="Kuo A."/>
            <person name="LaButti K."/>
            <person name="Larrondo L.F."/>
            <person name="Lindquist E."/>
            <person name="Ling A."/>
            <person name="Lombard V."/>
            <person name="Lucas S."/>
            <person name="Lundell T."/>
            <person name="Martin R."/>
            <person name="McLaughlin D.J."/>
            <person name="Morgenstern I."/>
            <person name="Morin E."/>
            <person name="Murat C."/>
            <person name="Nagy L.G."/>
            <person name="Nolan M."/>
            <person name="Ohm R.A."/>
            <person name="Patyshakuliyeva A."/>
            <person name="Rokas A."/>
            <person name="Ruiz-Duenas F.J."/>
            <person name="Sabat G."/>
            <person name="Salamov A."/>
            <person name="Samejima M."/>
            <person name="Schmutz J."/>
            <person name="Slot J.C."/>
            <person name="St John F."/>
            <person name="Stenlid J."/>
            <person name="Sun H."/>
            <person name="Sun S."/>
            <person name="Syed K."/>
            <person name="Tsang A."/>
            <person name="Wiebenga A."/>
            <person name="Young D."/>
            <person name="Pisabarro A."/>
            <person name="Eastwood D.C."/>
            <person name="Martin F."/>
            <person name="Cullen D."/>
            <person name="Grigoriev I.V."/>
            <person name="Hibbett D.S."/>
        </authorList>
    </citation>
    <scope>NUCLEOTIDE SEQUENCE [LARGE SCALE GENOMIC DNA]</scope>
    <source>
        <strain evidence="2">FP-91666</strain>
    </source>
</reference>
<dbReference type="RefSeq" id="XP_007310771.1">
    <property type="nucleotide sequence ID" value="XM_007310709.1"/>
</dbReference>
<keyword evidence="2" id="KW-1185">Reference proteome</keyword>
<organism evidence="1 2">
    <name type="scientific">Stereum hirsutum (strain FP-91666)</name>
    <name type="common">White-rot fungus</name>
    <dbReference type="NCBI Taxonomy" id="721885"/>
    <lineage>
        <taxon>Eukaryota</taxon>
        <taxon>Fungi</taxon>
        <taxon>Dikarya</taxon>
        <taxon>Basidiomycota</taxon>
        <taxon>Agaricomycotina</taxon>
        <taxon>Agaricomycetes</taxon>
        <taxon>Russulales</taxon>
        <taxon>Stereaceae</taxon>
        <taxon>Stereum</taxon>
    </lineage>
</organism>
<proteinExistence type="predicted"/>
<evidence type="ECO:0000313" key="1">
    <source>
        <dbReference type="EMBL" id="EIM80159.1"/>
    </source>
</evidence>
<name>R7RXU7_STEHR</name>
<sequence>MAIPSLEALVYGTTLFNPRPHFSSSPNVKKLRASDIIWHQDAMARLERVLERLFGGEIPVIELEETIIAHPQEHPPRSGSEEKGDWNLARRGMPVEIPFTCFTLGMPRAYGPTSFAVWNSGWERFEIAMWMSKIVAKPSPILMLTAVGHFLDSYSTIPGVRIGSDLRAYQRSLPVTHRLAVLSFVGMGRGWFYALVFIYGEENGDEPAVTEKVGILRVPLELVGPSVINPEYEDELDLVSKKNDWTYFDEERNVDLMLALPSTHPCPAWEIDLYDPPTNARLSHRLRVEGGEMLSRRISA</sequence>